<dbReference type="Pfam" id="PF05362">
    <property type="entry name" value="Lon_C"/>
    <property type="match status" value="1"/>
</dbReference>
<dbReference type="EC" id="3.4.21.53" evidence="1"/>
<organism evidence="3 4">
    <name type="scientific">Posidoniimonas polymericola</name>
    <dbReference type="NCBI Taxonomy" id="2528002"/>
    <lineage>
        <taxon>Bacteria</taxon>
        <taxon>Pseudomonadati</taxon>
        <taxon>Planctomycetota</taxon>
        <taxon>Planctomycetia</taxon>
        <taxon>Pirellulales</taxon>
        <taxon>Lacipirellulaceae</taxon>
        <taxon>Posidoniimonas</taxon>
    </lineage>
</organism>
<proteinExistence type="inferred from homology"/>
<keyword evidence="1" id="KW-0720">Serine protease</keyword>
<dbReference type="InterPro" id="IPR027065">
    <property type="entry name" value="Lon_Prtase"/>
</dbReference>
<comment type="similarity">
    <text evidence="1">Belongs to the peptidase S16 family.</text>
</comment>
<evidence type="ECO:0000256" key="1">
    <source>
        <dbReference type="PROSITE-ProRule" id="PRU01122"/>
    </source>
</evidence>
<accession>A0A5C5YI90</accession>
<reference evidence="3 4" key="1">
    <citation type="submission" date="2019-02" db="EMBL/GenBank/DDBJ databases">
        <title>Deep-cultivation of Planctomycetes and their phenomic and genomic characterization uncovers novel biology.</title>
        <authorList>
            <person name="Wiegand S."/>
            <person name="Jogler M."/>
            <person name="Boedeker C."/>
            <person name="Pinto D."/>
            <person name="Vollmers J."/>
            <person name="Rivas-Marin E."/>
            <person name="Kohn T."/>
            <person name="Peeters S.H."/>
            <person name="Heuer A."/>
            <person name="Rast P."/>
            <person name="Oberbeckmann S."/>
            <person name="Bunk B."/>
            <person name="Jeske O."/>
            <person name="Meyerdierks A."/>
            <person name="Storesund J.E."/>
            <person name="Kallscheuer N."/>
            <person name="Luecker S."/>
            <person name="Lage O.M."/>
            <person name="Pohl T."/>
            <person name="Merkel B.J."/>
            <person name="Hornburger P."/>
            <person name="Mueller R.-W."/>
            <person name="Bruemmer F."/>
            <person name="Labrenz M."/>
            <person name="Spormann A.M."/>
            <person name="Op Den Camp H."/>
            <person name="Overmann J."/>
            <person name="Amann R."/>
            <person name="Jetten M.S.M."/>
            <person name="Mascher T."/>
            <person name="Medema M.H."/>
            <person name="Devos D.P."/>
            <person name="Kaster A.-K."/>
            <person name="Ovreas L."/>
            <person name="Rohde M."/>
            <person name="Galperin M.Y."/>
            <person name="Jogler C."/>
        </authorList>
    </citation>
    <scope>NUCLEOTIDE SEQUENCE [LARGE SCALE GENOMIC DNA]</scope>
    <source>
        <strain evidence="3 4">Pla123a</strain>
    </source>
</reference>
<feature type="active site" evidence="1">
    <location>
        <position position="61"/>
    </location>
</feature>
<keyword evidence="4" id="KW-1185">Reference proteome</keyword>
<dbReference type="Proteomes" id="UP000318478">
    <property type="component" value="Unassembled WGS sequence"/>
</dbReference>
<evidence type="ECO:0000313" key="3">
    <source>
        <dbReference type="EMBL" id="TWT74581.1"/>
    </source>
</evidence>
<comment type="catalytic activity">
    <reaction evidence="1">
        <text>Hydrolysis of proteins in presence of ATP.</text>
        <dbReference type="EC" id="3.4.21.53"/>
    </reaction>
</comment>
<dbReference type="GO" id="GO:0004176">
    <property type="term" value="F:ATP-dependent peptidase activity"/>
    <property type="evidence" value="ECO:0007669"/>
    <property type="project" value="UniProtKB-UniRule"/>
</dbReference>
<dbReference type="GO" id="GO:0030163">
    <property type="term" value="P:protein catabolic process"/>
    <property type="evidence" value="ECO:0007669"/>
    <property type="project" value="InterPro"/>
</dbReference>
<dbReference type="PROSITE" id="PS51786">
    <property type="entry name" value="LON_PROTEOLYTIC"/>
    <property type="match status" value="1"/>
</dbReference>
<dbReference type="GO" id="GO:0005524">
    <property type="term" value="F:ATP binding"/>
    <property type="evidence" value="ECO:0007669"/>
    <property type="project" value="InterPro"/>
</dbReference>
<dbReference type="EMBL" id="SJPO01000008">
    <property type="protein sequence ID" value="TWT74581.1"/>
    <property type="molecule type" value="Genomic_DNA"/>
</dbReference>
<sequence>MNGVRLFFQRSGRVDGPSAGALTTIGVLAALRGDTVLPDVAMTGTINPDGTIGPVGGVPHKIDGAAEAGMRLVLIPYGMRNDHDLAADRDVDLFQRAADRGVELRAVGDIYEAYRLATGQQLPRPAPAPAPTLANANYQQAKIIAAKWRTKFRDEAGKYAQVPDEYKSDYTDDVMEGAREWDGEVDEHFNQGLAPPALVSAIAGASDAALANEVARTIWVDEKRGRKAATEYAERFAQAPMKRRIAIDRLKNYSPRTLGALGTSIYGYMSLTEGITYERLADLLLSGELKKPILTELTEEDDAELERILEAVYFMQMARQCYEYVEDVLELAGYIEGLATPESMPLKATADFFRRASQANLNQFEKMVVEQAAQGAGVTFSRAQDAMLSKDEDYLLAWAARKFSRAEMFKEFEGDNLLLARLALSIRTYTISSMLIAKYYSLGVELDEDGWISNVKRDAPLKYMVDFAEDQTRRNIQMLRNAGVDPSDVVFDYISAGAMGSGDEVDQLDSLNWYWECNTVARTIAYLGGFATEPPAE</sequence>
<dbReference type="Gene3D" id="3.30.230.10">
    <property type="match status" value="1"/>
</dbReference>
<keyword evidence="1 3" id="KW-0378">Hydrolase</keyword>
<protein>
    <recommendedName>
        <fullName evidence="1">endopeptidase La</fullName>
        <ecNumber evidence="1">3.4.21.53</ecNumber>
    </recommendedName>
</protein>
<keyword evidence="1 3" id="KW-0645">Protease</keyword>
<evidence type="ECO:0000259" key="2">
    <source>
        <dbReference type="PROSITE" id="PS51786"/>
    </source>
</evidence>
<dbReference type="InterPro" id="IPR008269">
    <property type="entry name" value="Lon_proteolytic"/>
</dbReference>
<dbReference type="AlphaFoldDB" id="A0A5C5YI90"/>
<feature type="active site" evidence="1">
    <location>
        <position position="18"/>
    </location>
</feature>
<dbReference type="InterPro" id="IPR014721">
    <property type="entry name" value="Ribsml_uS5_D2-typ_fold_subgr"/>
</dbReference>
<gene>
    <name evidence="3" type="primary">lon</name>
    <name evidence="3" type="ORF">Pla123a_34050</name>
</gene>
<dbReference type="InterPro" id="IPR020568">
    <property type="entry name" value="Ribosomal_Su5_D2-typ_SF"/>
</dbReference>
<evidence type="ECO:0000313" key="4">
    <source>
        <dbReference type="Proteomes" id="UP000318478"/>
    </source>
</evidence>
<dbReference type="GO" id="GO:0004252">
    <property type="term" value="F:serine-type endopeptidase activity"/>
    <property type="evidence" value="ECO:0007669"/>
    <property type="project" value="UniProtKB-UniRule"/>
</dbReference>
<name>A0A5C5YI90_9BACT</name>
<dbReference type="PANTHER" id="PTHR10046">
    <property type="entry name" value="ATP DEPENDENT LON PROTEASE FAMILY MEMBER"/>
    <property type="match status" value="1"/>
</dbReference>
<dbReference type="PRINTS" id="PR00830">
    <property type="entry name" value="ENDOLAPTASE"/>
</dbReference>
<dbReference type="SUPFAM" id="SSF54211">
    <property type="entry name" value="Ribosomal protein S5 domain 2-like"/>
    <property type="match status" value="1"/>
</dbReference>
<feature type="domain" description="Lon proteolytic" evidence="2">
    <location>
        <begin position="1"/>
        <end position="120"/>
    </location>
</feature>
<comment type="caution">
    <text evidence="3">The sequence shown here is derived from an EMBL/GenBank/DDBJ whole genome shotgun (WGS) entry which is preliminary data.</text>
</comment>
<dbReference type="GO" id="GO:0006508">
    <property type="term" value="P:proteolysis"/>
    <property type="evidence" value="ECO:0007669"/>
    <property type="project" value="UniProtKB-KW"/>
</dbReference>
<dbReference type="RefSeq" id="WP_197528056.1">
    <property type="nucleotide sequence ID" value="NZ_SJPO01000008.1"/>
</dbReference>